<dbReference type="AlphaFoldDB" id="A0A916LK78"/>
<protein>
    <submittedName>
        <fullName evidence="1">Uncharacterized protein</fullName>
    </submittedName>
</protein>
<proteinExistence type="predicted"/>
<reference evidence="1 2" key="1">
    <citation type="submission" date="2015-11" db="EMBL/GenBank/DDBJ databases">
        <authorList>
            <person name="Varghese N."/>
        </authorList>
    </citation>
    <scope>NUCLEOTIDE SEQUENCE [LARGE SCALE GENOMIC DNA]</scope>
    <source>
        <strain evidence="1 2">JGI-25</strain>
    </source>
</reference>
<dbReference type="EMBL" id="CZVV01000100">
    <property type="protein sequence ID" value="CUT03825.1"/>
    <property type="molecule type" value="Genomic_DNA"/>
</dbReference>
<dbReference type="Proteomes" id="UP000243105">
    <property type="component" value="Unassembled WGS sequence"/>
</dbReference>
<gene>
    <name evidence="1" type="ORF">JGI25_01295</name>
</gene>
<accession>A0A916LK78</accession>
<evidence type="ECO:0000313" key="1">
    <source>
        <dbReference type="EMBL" id="CUT03825.1"/>
    </source>
</evidence>
<evidence type="ECO:0000313" key="2">
    <source>
        <dbReference type="Proteomes" id="UP000243105"/>
    </source>
</evidence>
<comment type="caution">
    <text evidence="1">The sequence shown here is derived from an EMBL/GenBank/DDBJ whole genome shotgun (WGS) entry which is preliminary data.</text>
</comment>
<name>A0A916LK78_KRYT1</name>
<organism evidence="1 2">
    <name type="scientific">Kryptobacter tengchongensis</name>
    <dbReference type="NCBI Taxonomy" id="1643429"/>
    <lineage>
        <taxon>Bacteria</taxon>
        <taxon>Pseudomonadati</taxon>
        <taxon>Candidatus Kryptoniota</taxon>
        <taxon>Candidatus Kryptobacter</taxon>
    </lineage>
</organism>
<sequence length="165" mass="19252">MIKKKIGGYISMARRIKLLFVLSLFLVLFQDQLFSQIQVEVVDNAEDMVGRRLVYHVKEKFRKSEMFNLPIAPKGLRFRILIYTMDRFKGDNWLSNISTMYSVIWLLYDDERMLFPIYLKSTLGFAGSDVVESAAEGIVANTDKVVSEFEELLREIEKILKPNEK</sequence>